<keyword evidence="1" id="KW-0472">Membrane</keyword>
<feature type="transmembrane region" description="Helical" evidence="1">
    <location>
        <begin position="41"/>
        <end position="60"/>
    </location>
</feature>
<comment type="caution">
    <text evidence="2">The sequence shown here is derived from an EMBL/GenBank/DDBJ whole genome shotgun (WGS) entry which is preliminary data.</text>
</comment>
<dbReference type="OrthoDB" id="3872677at2"/>
<evidence type="ECO:0000256" key="1">
    <source>
        <dbReference type="SAM" id="Phobius"/>
    </source>
</evidence>
<dbReference type="RefSeq" id="WP_105804696.1">
    <property type="nucleotide sequence ID" value="NZ_MWZD01000014.1"/>
</dbReference>
<keyword evidence="1" id="KW-1133">Transmembrane helix</keyword>
<name>A0A2S9QQ95_9MICO</name>
<dbReference type="Pfam" id="PF20447">
    <property type="entry name" value="DUF6704"/>
    <property type="match status" value="1"/>
</dbReference>
<dbReference type="Proteomes" id="UP000238650">
    <property type="component" value="Unassembled WGS sequence"/>
</dbReference>
<keyword evidence="1" id="KW-0812">Transmembrane</keyword>
<gene>
    <name evidence="2" type="ORF">B4915_04770</name>
</gene>
<keyword evidence="3" id="KW-1185">Reference proteome</keyword>
<organism evidence="2 3">
    <name type="scientific">Leucobacter massiliensis</name>
    <dbReference type="NCBI Taxonomy" id="1686285"/>
    <lineage>
        <taxon>Bacteria</taxon>
        <taxon>Bacillati</taxon>
        <taxon>Actinomycetota</taxon>
        <taxon>Actinomycetes</taxon>
        <taxon>Micrococcales</taxon>
        <taxon>Microbacteriaceae</taxon>
        <taxon>Leucobacter</taxon>
    </lineage>
</organism>
<evidence type="ECO:0000313" key="2">
    <source>
        <dbReference type="EMBL" id="PRI11756.1"/>
    </source>
</evidence>
<proteinExistence type="predicted"/>
<accession>A0A2S9QQ95</accession>
<dbReference type="EMBL" id="MWZD01000014">
    <property type="protein sequence ID" value="PRI11756.1"/>
    <property type="molecule type" value="Genomic_DNA"/>
</dbReference>
<reference evidence="2 3" key="1">
    <citation type="journal article" date="2017" name="New Microbes New Infect">
        <title>Genome sequence of 'Leucobacter massiliensis' sp. nov. isolated from human pharynx after travel to the 2014 Hajj.</title>
        <authorList>
            <person name="Leangapichart T."/>
            <person name="Gautret P."/>
            <person name="Nguyen T.T."/>
            <person name="Armstrong N."/>
            <person name="Rolain J.M."/>
        </authorList>
    </citation>
    <scope>NUCLEOTIDE SEQUENCE [LARGE SCALE GENOMIC DNA]</scope>
    <source>
        <strain evidence="2 3">122RC15</strain>
    </source>
</reference>
<dbReference type="InterPro" id="IPR046550">
    <property type="entry name" value="DUF6704"/>
</dbReference>
<sequence>MSTQHGDPGHGDSPAAWTAVVVMLLGIAAGTVFFFLHNATMVWVCAGVVVVGAVLGWILAKAGFGVNGPKFSPKPHD</sequence>
<evidence type="ECO:0000313" key="3">
    <source>
        <dbReference type="Proteomes" id="UP000238650"/>
    </source>
</evidence>
<feature type="transmembrane region" description="Helical" evidence="1">
    <location>
        <begin position="15"/>
        <end position="36"/>
    </location>
</feature>
<dbReference type="NCBIfam" id="NF041681">
    <property type="entry name" value="HGxxPAAW"/>
    <property type="match status" value="1"/>
</dbReference>
<protein>
    <submittedName>
        <fullName evidence="2">Uncharacterized protein</fullName>
    </submittedName>
</protein>
<dbReference type="AlphaFoldDB" id="A0A2S9QQ95"/>